<dbReference type="EMBL" id="UAVW01000015">
    <property type="protein sequence ID" value="SQB14479.1"/>
    <property type="molecule type" value="Genomic_DNA"/>
</dbReference>
<evidence type="ECO:0000313" key="2">
    <source>
        <dbReference type="Proteomes" id="UP000251853"/>
    </source>
</evidence>
<proteinExistence type="predicted"/>
<dbReference type="Proteomes" id="UP000251853">
    <property type="component" value="Unassembled WGS sequence"/>
</dbReference>
<accession>A0A2X2WLM4</accession>
<dbReference type="RefSeq" id="WP_003499873.1">
    <property type="nucleotide sequence ID" value="NZ_JAIWZC010000002.1"/>
</dbReference>
<organism evidence="1 2">
    <name type="scientific">Enterocloster clostridioformis</name>
    <dbReference type="NCBI Taxonomy" id="1531"/>
    <lineage>
        <taxon>Bacteria</taxon>
        <taxon>Bacillati</taxon>
        <taxon>Bacillota</taxon>
        <taxon>Clostridia</taxon>
        <taxon>Lachnospirales</taxon>
        <taxon>Lachnospiraceae</taxon>
        <taxon>Enterocloster</taxon>
    </lineage>
</organism>
<gene>
    <name evidence="1" type="ORF">NCTC11224_03527</name>
</gene>
<keyword evidence="2" id="KW-1185">Reference proteome</keyword>
<dbReference type="AlphaFoldDB" id="A0A2X2WLM4"/>
<protein>
    <submittedName>
        <fullName evidence="1">Uncharacterized protein</fullName>
    </submittedName>
</protein>
<reference evidence="1 2" key="1">
    <citation type="submission" date="2018-06" db="EMBL/GenBank/DDBJ databases">
        <authorList>
            <consortium name="Pathogen Informatics"/>
            <person name="Doyle S."/>
        </authorList>
    </citation>
    <scope>NUCLEOTIDE SEQUENCE [LARGE SCALE GENOMIC DNA]</scope>
    <source>
        <strain evidence="1 2">NCTC11224</strain>
    </source>
</reference>
<evidence type="ECO:0000313" key="1">
    <source>
        <dbReference type="EMBL" id="SQB14479.1"/>
    </source>
</evidence>
<name>A0A2X2WLM4_9FIRM</name>
<sequence length="147" mass="16449">MNPYNPTPWKDDVYDEASGELIQEGTPMSRTQFYNMETGILGNNVLGAFLVSQVMQHQRSLADLEGEIKEVTLTNSLEYPFNNSAKTVALEHERDTLKYQVGVEVISSDGLVGDVEVYDKALNGFKLRYTGSAKTVKLRYYVQGGML</sequence>